<evidence type="ECO:0000259" key="2">
    <source>
        <dbReference type="Pfam" id="PF06094"/>
    </source>
</evidence>
<dbReference type="CDD" id="cd06661">
    <property type="entry name" value="GGCT_like"/>
    <property type="match status" value="1"/>
</dbReference>
<evidence type="ECO:0000256" key="1">
    <source>
        <dbReference type="SAM" id="Phobius"/>
    </source>
</evidence>
<reference evidence="3 4" key="1">
    <citation type="submission" date="2023-06" db="EMBL/GenBank/DDBJ databases">
        <title>Alkalimonas sp., MEB004 an alkaliphilic bacterium isolated from Lonar Lake, India.</title>
        <authorList>
            <person name="Joshi A."/>
            <person name="Thite S."/>
        </authorList>
    </citation>
    <scope>NUCLEOTIDE SEQUENCE [LARGE SCALE GENOMIC DNA]</scope>
    <source>
        <strain evidence="3 4">MEB004</strain>
    </source>
</reference>
<dbReference type="Pfam" id="PF06094">
    <property type="entry name" value="GGACT"/>
    <property type="match status" value="1"/>
</dbReference>
<evidence type="ECO:0000313" key="3">
    <source>
        <dbReference type="EMBL" id="MEE2022942.1"/>
    </source>
</evidence>
<proteinExistence type="predicted"/>
<dbReference type="Proteomes" id="UP001339167">
    <property type="component" value="Unassembled WGS sequence"/>
</dbReference>
<dbReference type="InterPro" id="IPR013024">
    <property type="entry name" value="GGCT-like"/>
</dbReference>
<dbReference type="EMBL" id="JAUGZK010000001">
    <property type="protein sequence ID" value="MEE2022942.1"/>
    <property type="molecule type" value="Genomic_DNA"/>
</dbReference>
<comment type="caution">
    <text evidence="3">The sequence shown here is derived from an EMBL/GenBank/DDBJ whole genome shotgun (WGS) entry which is preliminary data.</text>
</comment>
<keyword evidence="4" id="KW-1185">Reference proteome</keyword>
<name>A0ABU7JBH0_9GAMM</name>
<keyword evidence="1" id="KW-0472">Membrane</keyword>
<feature type="transmembrane region" description="Helical" evidence="1">
    <location>
        <begin position="7"/>
        <end position="26"/>
    </location>
</feature>
<dbReference type="InterPro" id="IPR036568">
    <property type="entry name" value="GGCT-like_sf"/>
</dbReference>
<keyword evidence="1" id="KW-0812">Transmembrane</keyword>
<keyword evidence="1" id="KW-1133">Transmembrane helix</keyword>
<dbReference type="SUPFAM" id="SSF110857">
    <property type="entry name" value="Gamma-glutamyl cyclotransferase-like"/>
    <property type="match status" value="1"/>
</dbReference>
<gene>
    <name evidence="3" type="ORF">QWF21_01700</name>
</gene>
<protein>
    <submittedName>
        <fullName evidence="3">Gamma-glutamylcyclotransferase family protein</fullName>
    </submittedName>
</protein>
<organism evidence="3 4">
    <name type="scientific">Alkalimonas mucilaginosa</name>
    <dbReference type="NCBI Taxonomy" id="3057676"/>
    <lineage>
        <taxon>Bacteria</taxon>
        <taxon>Pseudomonadati</taxon>
        <taxon>Pseudomonadota</taxon>
        <taxon>Gammaproteobacteria</taxon>
        <taxon>Alkalimonas</taxon>
    </lineage>
</organism>
<feature type="domain" description="Gamma-glutamylcyclotransferase AIG2-like" evidence="2">
    <location>
        <begin position="50"/>
        <end position="138"/>
    </location>
</feature>
<accession>A0ABU7JBH0</accession>
<evidence type="ECO:0000313" key="4">
    <source>
        <dbReference type="Proteomes" id="UP001339167"/>
    </source>
</evidence>
<sequence length="149" mass="17139">MKSIKPLLMAFVAAVLVTGFFWWLLWLRLLGPFGYSLPEGMQYQQHSYQLFVYGTLRNRWLRWVIIGQDVAVTADGLPGFQKQGLTVVANQAAVTSGLRLEVSARQLQRLDRYERLGQRYCRFKVSLLSGESAWVYQRMTEETAACQLN</sequence>
<dbReference type="InterPro" id="IPR009288">
    <property type="entry name" value="AIG2-like_dom"/>
</dbReference>
<dbReference type="RefSeq" id="WP_330086298.1">
    <property type="nucleotide sequence ID" value="NZ_JAUGZK010000001.1"/>
</dbReference>
<dbReference type="Gene3D" id="3.10.490.10">
    <property type="entry name" value="Gamma-glutamyl cyclotransferase-like"/>
    <property type="match status" value="1"/>
</dbReference>